<accession>A0ABM9ACW6</accession>
<dbReference type="Pfam" id="PF13482">
    <property type="entry name" value="RNase_H_2"/>
    <property type="match status" value="1"/>
</dbReference>
<dbReference type="SUPFAM" id="SSF52540">
    <property type="entry name" value="P-loop containing nucleoside triphosphate hydrolases"/>
    <property type="match status" value="1"/>
</dbReference>
<dbReference type="NCBIfam" id="TIGR03491">
    <property type="entry name" value="TM0106 family RecB-like putative nuclease"/>
    <property type="match status" value="1"/>
</dbReference>
<dbReference type="CDD" id="cd18808">
    <property type="entry name" value="SF1_C_Upf1"/>
    <property type="match status" value="1"/>
</dbReference>
<dbReference type="Pfam" id="PF13087">
    <property type="entry name" value="AAA_12"/>
    <property type="match status" value="1"/>
</dbReference>
<keyword evidence="3" id="KW-0347">Helicase</keyword>
<evidence type="ECO:0000259" key="5">
    <source>
        <dbReference type="Pfam" id="PF13087"/>
    </source>
</evidence>
<evidence type="ECO:0000313" key="8">
    <source>
        <dbReference type="Proteomes" id="UP000838100"/>
    </source>
</evidence>
<dbReference type="InterPro" id="IPR047187">
    <property type="entry name" value="SF1_C_Upf1"/>
</dbReference>
<evidence type="ECO:0008006" key="9">
    <source>
        <dbReference type="Google" id="ProtNLM"/>
    </source>
</evidence>
<keyword evidence="1" id="KW-0547">Nucleotide-binding</keyword>
<keyword evidence="4" id="KW-0067">ATP-binding</keyword>
<dbReference type="Gene3D" id="3.40.50.300">
    <property type="entry name" value="P-loop containing nucleotide triphosphate hydrolases"/>
    <property type="match status" value="2"/>
</dbReference>
<dbReference type="SUPFAM" id="SSF53098">
    <property type="entry name" value="Ribonuclease H-like"/>
    <property type="match status" value="1"/>
</dbReference>
<proteinExistence type="predicted"/>
<evidence type="ECO:0000313" key="7">
    <source>
        <dbReference type="EMBL" id="CAH0991045.1"/>
    </source>
</evidence>
<evidence type="ECO:0000256" key="3">
    <source>
        <dbReference type="ARBA" id="ARBA00022806"/>
    </source>
</evidence>
<dbReference type="InterPro" id="IPR050534">
    <property type="entry name" value="Coronavir_polyprotein_1ab"/>
</dbReference>
<dbReference type="InterPro" id="IPR027417">
    <property type="entry name" value="P-loop_NTPase"/>
</dbReference>
<evidence type="ECO:0000256" key="1">
    <source>
        <dbReference type="ARBA" id="ARBA00022741"/>
    </source>
</evidence>
<dbReference type="RefSeq" id="WP_237443707.1">
    <property type="nucleotide sequence ID" value="NZ_CAKLPX010000001.1"/>
</dbReference>
<reference evidence="7" key="1">
    <citation type="submission" date="2021-12" db="EMBL/GenBank/DDBJ databases">
        <authorList>
            <person name="Rodrigo-Torres L."/>
            <person name="Arahal R. D."/>
            <person name="Lucena T."/>
        </authorList>
    </citation>
    <scope>NUCLEOTIDE SEQUENCE</scope>
    <source>
        <strain evidence="7">CECT 8267</strain>
    </source>
</reference>
<evidence type="ECO:0000259" key="6">
    <source>
        <dbReference type="Pfam" id="PF13482"/>
    </source>
</evidence>
<organism evidence="7 8">
    <name type="scientific">Sinobacterium norvegicum</name>
    <dbReference type="NCBI Taxonomy" id="1641715"/>
    <lineage>
        <taxon>Bacteria</taxon>
        <taxon>Pseudomonadati</taxon>
        <taxon>Pseudomonadota</taxon>
        <taxon>Gammaproteobacteria</taxon>
        <taxon>Cellvibrionales</taxon>
        <taxon>Spongiibacteraceae</taxon>
        <taxon>Sinobacterium</taxon>
    </lineage>
</organism>
<dbReference type="PANTHER" id="PTHR43788">
    <property type="entry name" value="DNA2/NAM7 HELICASE FAMILY MEMBER"/>
    <property type="match status" value="1"/>
</dbReference>
<keyword evidence="2" id="KW-0378">Hydrolase</keyword>
<dbReference type="InterPro" id="IPR012337">
    <property type="entry name" value="RNaseH-like_sf"/>
</dbReference>
<sequence>MFKRGPQTIFSPSDLSQYMDSGYGSWMQRLSIELPAQTPPQDDADALMTSLQQQGEGFEQQVLASLQQQGLTVADLSINPPHSDDSSRLAATKAAMQQGAEVIYQAYLEHDGFRGFADFLIKTPGSSELGDYHYEVWDSKLSKTIKPAFILQLCCYAEMLEAMQGLRPPHIAIVNGADAQPTPLITDDYYYFYRGLKQNFLTSQQQFDAEQPPQPADFDSWGNWSQYAGEQLLAIDHLSQVATINRGQIKKLNAAGINQLQQLANVDTDAGVPGLNQQQLVRLQRQAAMQYRSRQQGGDVPAFEVIPPPAGERIGLALLPPPSPLDIFFDIEGYPLAEGGLEYLWGSSFIDAGGERQFKDFWAHDSRQEKQAFHDFIQWAYQRWQQDPSMHIYHYANYEIAACRRLMGRYGICEFEVDELLRNEVFVDLYKIVKAGILLGEPRYSIKNVEHLYRAKRDTEVANGGDSVVVYEQWRDNPDGVDWQQSKILNDIRLYNIDDCDSTLELVDWLRVQQLSHGIDYLAIEQKPPAEINEELDAREQLRDRLLTQADGLLDSQPEQATLLQTLAWSLEFHRREAKPVFWRLFDRLGMEHDELIDDLDCLAYCRRSASEPYKPTPRARNLAYDYHFDANQAFKGGKFSSFYLLGGEGQKVTMNKDFSDLNHGKLVLTSKEEPAATISLIPDEYINPRPIPEAIASVVSDFSGASEQAPNAIVEFLQRYKPRFVSGHSNNPGGAIVEPASTRSSLEQISAAVLALDHSYLTIQGPPGAGKTYTGKHLIADLLAADQRVGICSNSHKAINNLLISTAKHCQGLGQPGYFACTGDTGEDFEQLGIELIKNNKIADTVDDKHSEFGGVVIGTTAWGFSRDDVADQFDYLFIDEAGQVSVANLIAISQSCRNIVLMGDQQQLGQPTQGSHPGDSGLSVLDYLLHDTPTIADDCGVFLATSYRMHPNICRFISAAIYQHKLDWAPHCDQQVLALDTDEPLLGNIDAGIVYCPIEHSGNSQASDEEVAAIAQLSQALVGRSYHDAEGNSRAISLDDMLFIAPYNHQVNNLKAALGEQIKAGSVDRFQGQEAPVVFLSLCASDANDSPRGLDFLFDKNRLNVAISRAQCLVVIVASKQLENTEASNIEQLQKLNTYHQLLAYSTEVLLEG</sequence>
<dbReference type="Proteomes" id="UP000838100">
    <property type="component" value="Unassembled WGS sequence"/>
</dbReference>
<keyword evidence="8" id="KW-1185">Reference proteome</keyword>
<dbReference type="InterPro" id="IPR038720">
    <property type="entry name" value="YprB_RNase_H-like_dom"/>
</dbReference>
<dbReference type="InterPro" id="IPR041679">
    <property type="entry name" value="DNA2/NAM7-like_C"/>
</dbReference>
<comment type="caution">
    <text evidence="7">The sequence shown here is derived from an EMBL/GenBank/DDBJ whole genome shotgun (WGS) entry which is preliminary data.</text>
</comment>
<evidence type="ECO:0000256" key="4">
    <source>
        <dbReference type="ARBA" id="ARBA00022840"/>
    </source>
</evidence>
<name>A0ABM9ACW6_9GAMM</name>
<evidence type="ECO:0000256" key="2">
    <source>
        <dbReference type="ARBA" id="ARBA00022801"/>
    </source>
</evidence>
<protein>
    <recommendedName>
        <fullName evidence="9">TM0106 family RecB-like nuclease</fullName>
    </recommendedName>
</protein>
<dbReference type="EMBL" id="CAKLPX010000001">
    <property type="protein sequence ID" value="CAH0991045.1"/>
    <property type="molecule type" value="Genomic_DNA"/>
</dbReference>
<dbReference type="PANTHER" id="PTHR43788:SF8">
    <property type="entry name" value="DNA-BINDING PROTEIN SMUBP-2"/>
    <property type="match status" value="1"/>
</dbReference>
<feature type="domain" description="YprB ribonuclease H-like" evidence="6">
    <location>
        <begin position="327"/>
        <end position="510"/>
    </location>
</feature>
<gene>
    <name evidence="7" type="ORF">SIN8267_01146</name>
</gene>
<dbReference type="CDD" id="cd17934">
    <property type="entry name" value="DEXXQc_Upf1-like"/>
    <property type="match status" value="1"/>
</dbReference>
<dbReference type="Pfam" id="PF13604">
    <property type="entry name" value="AAA_30"/>
    <property type="match status" value="1"/>
</dbReference>
<dbReference type="InterPro" id="IPR019993">
    <property type="entry name" value="RecB_nuclease_TM0106_put"/>
</dbReference>
<feature type="domain" description="DNA2/NAM7 helicase-like C-terminal" evidence="5">
    <location>
        <begin position="940"/>
        <end position="1122"/>
    </location>
</feature>